<feature type="non-terminal residue" evidence="1">
    <location>
        <position position="67"/>
    </location>
</feature>
<dbReference type="Proteomes" id="UP000265520">
    <property type="component" value="Unassembled WGS sequence"/>
</dbReference>
<evidence type="ECO:0000313" key="1">
    <source>
        <dbReference type="EMBL" id="MCI95285.1"/>
    </source>
</evidence>
<feature type="non-terminal residue" evidence="1">
    <location>
        <position position="1"/>
    </location>
</feature>
<reference evidence="1 2" key="1">
    <citation type="journal article" date="2018" name="Front. Plant Sci.">
        <title>Red Clover (Trifolium pratense) and Zigzag Clover (T. medium) - A Picture of Genomic Similarities and Differences.</title>
        <authorList>
            <person name="Dluhosova J."/>
            <person name="Istvanek J."/>
            <person name="Nedelnik J."/>
            <person name="Repkova J."/>
        </authorList>
    </citation>
    <scope>NUCLEOTIDE SEQUENCE [LARGE SCALE GENOMIC DNA]</scope>
    <source>
        <strain evidence="2">cv. 10/8</strain>
        <tissue evidence="1">Leaf</tissue>
    </source>
</reference>
<sequence>TVEEAPPEKTGHKPVALSISRPEDFVIPEHMENAYPPPTLNKWEDFTGAMVISGGGFDKHTIGSIKR</sequence>
<dbReference type="AlphaFoldDB" id="A0A392W8U3"/>
<keyword evidence="2" id="KW-1185">Reference proteome</keyword>
<evidence type="ECO:0000313" key="2">
    <source>
        <dbReference type="Proteomes" id="UP000265520"/>
    </source>
</evidence>
<name>A0A392W8U3_9FABA</name>
<dbReference type="EMBL" id="LXQA011382374">
    <property type="protein sequence ID" value="MCI95285.1"/>
    <property type="molecule type" value="Genomic_DNA"/>
</dbReference>
<comment type="caution">
    <text evidence="1">The sequence shown here is derived from an EMBL/GenBank/DDBJ whole genome shotgun (WGS) entry which is preliminary data.</text>
</comment>
<accession>A0A392W8U3</accession>
<organism evidence="1 2">
    <name type="scientific">Trifolium medium</name>
    <dbReference type="NCBI Taxonomy" id="97028"/>
    <lineage>
        <taxon>Eukaryota</taxon>
        <taxon>Viridiplantae</taxon>
        <taxon>Streptophyta</taxon>
        <taxon>Embryophyta</taxon>
        <taxon>Tracheophyta</taxon>
        <taxon>Spermatophyta</taxon>
        <taxon>Magnoliopsida</taxon>
        <taxon>eudicotyledons</taxon>
        <taxon>Gunneridae</taxon>
        <taxon>Pentapetalae</taxon>
        <taxon>rosids</taxon>
        <taxon>fabids</taxon>
        <taxon>Fabales</taxon>
        <taxon>Fabaceae</taxon>
        <taxon>Papilionoideae</taxon>
        <taxon>50 kb inversion clade</taxon>
        <taxon>NPAAA clade</taxon>
        <taxon>Hologalegina</taxon>
        <taxon>IRL clade</taxon>
        <taxon>Trifolieae</taxon>
        <taxon>Trifolium</taxon>
    </lineage>
</organism>
<protein>
    <submittedName>
        <fullName evidence="1">Uncharacterized protein</fullName>
    </submittedName>
</protein>
<proteinExistence type="predicted"/>